<dbReference type="STRING" id="3821.A0A151UAI0"/>
<protein>
    <submittedName>
        <fullName evidence="1">Copia protein</fullName>
    </submittedName>
</protein>
<evidence type="ECO:0000313" key="2">
    <source>
        <dbReference type="Proteomes" id="UP000075243"/>
    </source>
</evidence>
<gene>
    <name evidence="1" type="ORF">KK1_020573</name>
</gene>
<reference evidence="1 2" key="1">
    <citation type="journal article" date="2012" name="Nat. Biotechnol.">
        <title>Draft genome sequence of pigeonpea (Cajanus cajan), an orphan legume crop of resource-poor farmers.</title>
        <authorList>
            <person name="Varshney R.K."/>
            <person name="Chen W."/>
            <person name="Li Y."/>
            <person name="Bharti A.K."/>
            <person name="Saxena R.K."/>
            <person name="Schlueter J.A."/>
            <person name="Donoghue M.T."/>
            <person name="Azam S."/>
            <person name="Fan G."/>
            <person name="Whaley A.M."/>
            <person name="Farmer A.D."/>
            <person name="Sheridan J."/>
            <person name="Iwata A."/>
            <person name="Tuteja R."/>
            <person name="Penmetsa R.V."/>
            <person name="Wu W."/>
            <person name="Upadhyaya H.D."/>
            <person name="Yang S.P."/>
            <person name="Shah T."/>
            <person name="Saxena K.B."/>
            <person name="Michael T."/>
            <person name="McCombie W.R."/>
            <person name="Yang B."/>
            <person name="Zhang G."/>
            <person name="Yang H."/>
            <person name="Wang J."/>
            <person name="Spillane C."/>
            <person name="Cook D.R."/>
            <person name="May G.D."/>
            <person name="Xu X."/>
            <person name="Jackson S.A."/>
        </authorList>
    </citation>
    <scope>NUCLEOTIDE SEQUENCE [LARGE SCALE GENOMIC DNA]</scope>
    <source>
        <strain evidence="2">cv. Asha</strain>
    </source>
</reference>
<proteinExistence type="predicted"/>
<evidence type="ECO:0000313" key="1">
    <source>
        <dbReference type="EMBL" id="KYP76336.1"/>
    </source>
</evidence>
<dbReference type="EMBL" id="CM003603">
    <property type="protein sequence ID" value="KYP76336.1"/>
    <property type="molecule type" value="Genomic_DNA"/>
</dbReference>
<accession>A0A151UAI0</accession>
<dbReference type="AlphaFoldDB" id="A0A151UAI0"/>
<dbReference type="CDD" id="cd09272">
    <property type="entry name" value="RNase_HI_RT_Ty1"/>
    <property type="match status" value="1"/>
</dbReference>
<sequence>MAFLDSDWHSDLDDQKSTTKYCVYFGNNLVSWSSRKQRVVSRSSTEVEYQGLATVTTEIVWVKSLLSELQVNIAALTIYYDNLGAVMLAANLIMHSQTKHFELDLYFVRDKVLIGAIQVFHLPSQFQVADILTKSITGPPFESFRRKLMVTSSCDISLRGDVKDSKVS</sequence>
<dbReference type="Gramene" id="C.cajan_19982.t">
    <property type="protein sequence ID" value="C.cajan_19982.t.cds1"/>
    <property type="gene ID" value="C.cajan_19982"/>
</dbReference>
<dbReference type="PANTHER" id="PTHR11439:SF467">
    <property type="entry name" value="INTEGRASE CATALYTIC DOMAIN-CONTAINING PROTEIN"/>
    <property type="match status" value="1"/>
</dbReference>
<name>A0A151UAI0_CAJCA</name>
<dbReference type="Proteomes" id="UP000075243">
    <property type="component" value="Chromosome 1"/>
</dbReference>
<keyword evidence="2" id="KW-1185">Reference proteome</keyword>
<dbReference type="PANTHER" id="PTHR11439">
    <property type="entry name" value="GAG-POL-RELATED RETROTRANSPOSON"/>
    <property type="match status" value="1"/>
</dbReference>
<organism evidence="1 2">
    <name type="scientific">Cajanus cajan</name>
    <name type="common">Pigeon pea</name>
    <name type="synonym">Cajanus indicus</name>
    <dbReference type="NCBI Taxonomy" id="3821"/>
    <lineage>
        <taxon>Eukaryota</taxon>
        <taxon>Viridiplantae</taxon>
        <taxon>Streptophyta</taxon>
        <taxon>Embryophyta</taxon>
        <taxon>Tracheophyta</taxon>
        <taxon>Spermatophyta</taxon>
        <taxon>Magnoliopsida</taxon>
        <taxon>eudicotyledons</taxon>
        <taxon>Gunneridae</taxon>
        <taxon>Pentapetalae</taxon>
        <taxon>rosids</taxon>
        <taxon>fabids</taxon>
        <taxon>Fabales</taxon>
        <taxon>Fabaceae</taxon>
        <taxon>Papilionoideae</taxon>
        <taxon>50 kb inversion clade</taxon>
        <taxon>NPAAA clade</taxon>
        <taxon>indigoferoid/millettioid clade</taxon>
        <taxon>Phaseoleae</taxon>
        <taxon>Cajanus</taxon>
    </lineage>
</organism>